<evidence type="ECO:0000256" key="1">
    <source>
        <dbReference type="SAM" id="MobiDB-lite"/>
    </source>
</evidence>
<feature type="region of interest" description="Disordered" evidence="1">
    <location>
        <begin position="123"/>
        <end position="144"/>
    </location>
</feature>
<feature type="compositionally biased region" description="Polar residues" evidence="1">
    <location>
        <begin position="192"/>
        <end position="208"/>
    </location>
</feature>
<protein>
    <recommendedName>
        <fullName evidence="3">Retrovirus-related Pol polyprotein from transposon TNT 1-94</fullName>
    </recommendedName>
</protein>
<dbReference type="EMBL" id="BKCJ010008175">
    <property type="protein sequence ID" value="GEU80929.1"/>
    <property type="molecule type" value="Genomic_DNA"/>
</dbReference>
<name>A0A6L2N5P1_TANCI</name>
<evidence type="ECO:0008006" key="3">
    <source>
        <dbReference type="Google" id="ProtNLM"/>
    </source>
</evidence>
<sequence length="322" mass="35852">MKELEEAKKILDIEIVRDQSHKIMRVSQSGYVSKILNNFRIDNGKSVKMPLGGHSKLSLKDRSVMDCNVERMNKVLYENAIGSLMYLMVCTRPDIAYAVSVVSRYLAKPDRGNHVDVTSFVDSDYAKDPDKGRGRVYGPDGGYEGSHLAKGSLRRVDNQGPQILEVDKHMLLPQYNKDALVDGKEHDDDIQKSVSPDIHSSSSGAQTRKQGDKTENKDKGKSPVAGFKDLNTEFEECTNNSNDVGAGADINNLEFIISVSPIPTTRIHKTHLTSQIIGDLSSTTQTRTMELMLLWTSRKKHAKCLMLLVKDLVLSSQDDVVE</sequence>
<reference evidence="2" key="1">
    <citation type="journal article" date="2019" name="Sci. Rep.">
        <title>Draft genome of Tanacetum cinerariifolium, the natural source of mosquito coil.</title>
        <authorList>
            <person name="Yamashiro T."/>
            <person name="Shiraishi A."/>
            <person name="Satake H."/>
            <person name="Nakayama K."/>
        </authorList>
    </citation>
    <scope>NUCLEOTIDE SEQUENCE</scope>
</reference>
<feature type="region of interest" description="Disordered" evidence="1">
    <location>
        <begin position="183"/>
        <end position="226"/>
    </location>
</feature>
<comment type="caution">
    <text evidence="2">The sequence shown here is derived from an EMBL/GenBank/DDBJ whole genome shotgun (WGS) entry which is preliminary data.</text>
</comment>
<feature type="compositionally biased region" description="Basic and acidic residues" evidence="1">
    <location>
        <begin position="124"/>
        <end position="133"/>
    </location>
</feature>
<dbReference type="AlphaFoldDB" id="A0A6L2N5P1"/>
<organism evidence="2">
    <name type="scientific">Tanacetum cinerariifolium</name>
    <name type="common">Dalmatian daisy</name>
    <name type="synonym">Chrysanthemum cinerariifolium</name>
    <dbReference type="NCBI Taxonomy" id="118510"/>
    <lineage>
        <taxon>Eukaryota</taxon>
        <taxon>Viridiplantae</taxon>
        <taxon>Streptophyta</taxon>
        <taxon>Embryophyta</taxon>
        <taxon>Tracheophyta</taxon>
        <taxon>Spermatophyta</taxon>
        <taxon>Magnoliopsida</taxon>
        <taxon>eudicotyledons</taxon>
        <taxon>Gunneridae</taxon>
        <taxon>Pentapetalae</taxon>
        <taxon>asterids</taxon>
        <taxon>campanulids</taxon>
        <taxon>Asterales</taxon>
        <taxon>Asteraceae</taxon>
        <taxon>Asteroideae</taxon>
        <taxon>Anthemideae</taxon>
        <taxon>Anthemidinae</taxon>
        <taxon>Tanacetum</taxon>
    </lineage>
</organism>
<evidence type="ECO:0000313" key="2">
    <source>
        <dbReference type="EMBL" id="GEU80929.1"/>
    </source>
</evidence>
<feature type="compositionally biased region" description="Basic and acidic residues" evidence="1">
    <location>
        <begin position="209"/>
        <end position="221"/>
    </location>
</feature>
<gene>
    <name evidence="2" type="ORF">Tci_052907</name>
</gene>
<accession>A0A6L2N5P1</accession>
<proteinExistence type="predicted"/>